<dbReference type="PANTHER" id="PTHR38664">
    <property type="entry name" value="SLR0058 PROTEIN"/>
    <property type="match status" value="1"/>
</dbReference>
<evidence type="ECO:0000313" key="2">
    <source>
        <dbReference type="EMBL" id="EST12268.1"/>
    </source>
</evidence>
<comment type="caution">
    <text evidence="2">The sequence shown here is derived from an EMBL/GenBank/DDBJ whole genome shotgun (WGS) entry which is preliminary data.</text>
</comment>
<accession>V6IXW3</accession>
<sequence length="111" mass="12133">MNDLIKKGFLIGLGATIASKEKAEKLFEDLSKSGGAAAEEAKALLTALNEKGKGNTGKWRDGFEQEIIDVIKDLGFVTLDEFNGLKEKLTALENQITELKSTTTKEENDEK</sequence>
<dbReference type="PANTHER" id="PTHR38664:SF1">
    <property type="entry name" value="SLR0058 PROTEIN"/>
    <property type="match status" value="1"/>
</dbReference>
<dbReference type="PATRIC" id="fig|1395513.3.peg.1776"/>
<feature type="coiled-coil region" evidence="1">
    <location>
        <begin position="82"/>
        <end position="109"/>
    </location>
</feature>
<dbReference type="AlphaFoldDB" id="V6IXW3"/>
<dbReference type="InterPro" id="IPR008769">
    <property type="entry name" value="PhaF_PhaI"/>
</dbReference>
<organism evidence="2 3">
    <name type="scientific">Sporolactobacillus laevolacticus DSM 442</name>
    <dbReference type="NCBI Taxonomy" id="1395513"/>
    <lineage>
        <taxon>Bacteria</taxon>
        <taxon>Bacillati</taxon>
        <taxon>Bacillota</taxon>
        <taxon>Bacilli</taxon>
        <taxon>Bacillales</taxon>
        <taxon>Sporolactobacillaceae</taxon>
        <taxon>Sporolactobacillus</taxon>
    </lineage>
</organism>
<evidence type="ECO:0000313" key="3">
    <source>
        <dbReference type="Proteomes" id="UP000018296"/>
    </source>
</evidence>
<keyword evidence="1" id="KW-0175">Coiled coil</keyword>
<dbReference type="OrthoDB" id="191894at2"/>
<name>V6IXW3_9BACL</name>
<evidence type="ECO:0000256" key="1">
    <source>
        <dbReference type="SAM" id="Coils"/>
    </source>
</evidence>
<proteinExistence type="predicted"/>
<gene>
    <name evidence="2" type="ORF">P343_08795</name>
</gene>
<protein>
    <recommendedName>
        <fullName evidence="4">ATP synthase subunit B</fullName>
    </recommendedName>
</protein>
<dbReference type="RefSeq" id="WP_023510019.1">
    <property type="nucleotide sequence ID" value="NZ_AWTC01000006.1"/>
</dbReference>
<dbReference type="Proteomes" id="UP000018296">
    <property type="component" value="Unassembled WGS sequence"/>
</dbReference>
<dbReference type="eggNOG" id="COG3937">
    <property type="taxonomic scope" value="Bacteria"/>
</dbReference>
<dbReference type="STRING" id="1395513.P343_08795"/>
<reference evidence="2 3" key="1">
    <citation type="journal article" date="2013" name="Genome Announc.">
        <title>Genome Sequence of Sporolactobacillus laevolacticus DSM442, an Efficient Polymer-Grade D-Lactate Producer from Agricultural Waste Cottonseed as a Nitrogen Source.</title>
        <authorList>
            <person name="Wang H."/>
            <person name="Wang L."/>
            <person name="Ju J."/>
            <person name="Yu B."/>
            <person name="Ma Y."/>
        </authorList>
    </citation>
    <scope>NUCLEOTIDE SEQUENCE [LARGE SCALE GENOMIC DNA]</scope>
    <source>
        <strain evidence="2 3">DSM 442</strain>
    </source>
</reference>
<dbReference type="EMBL" id="AWTC01000006">
    <property type="protein sequence ID" value="EST12268.1"/>
    <property type="molecule type" value="Genomic_DNA"/>
</dbReference>
<keyword evidence="3" id="KW-1185">Reference proteome</keyword>
<evidence type="ECO:0008006" key="4">
    <source>
        <dbReference type="Google" id="ProtNLM"/>
    </source>
</evidence>